<dbReference type="EC" id="3.4.21.89" evidence="3"/>
<dbReference type="InterPro" id="IPR019758">
    <property type="entry name" value="Pept_S26A_signal_pept_1_CS"/>
</dbReference>
<comment type="similarity">
    <text evidence="2">Belongs to the peptidase S26 family.</text>
</comment>
<gene>
    <name evidence="8" type="ORF">UFOPK3773_01760</name>
</gene>
<dbReference type="GO" id="GO:0004252">
    <property type="term" value="F:serine-type endopeptidase activity"/>
    <property type="evidence" value="ECO:0007669"/>
    <property type="project" value="InterPro"/>
</dbReference>
<evidence type="ECO:0000256" key="1">
    <source>
        <dbReference type="ARBA" id="ARBA00000677"/>
    </source>
</evidence>
<evidence type="ECO:0000256" key="6">
    <source>
        <dbReference type="SAM" id="Phobius"/>
    </source>
</evidence>
<keyword evidence="6" id="KW-0472">Membrane</keyword>
<dbReference type="GO" id="GO:0006465">
    <property type="term" value="P:signal peptide processing"/>
    <property type="evidence" value="ECO:0007669"/>
    <property type="project" value="InterPro"/>
</dbReference>
<dbReference type="InterPro" id="IPR036286">
    <property type="entry name" value="LexA/Signal_pep-like_sf"/>
</dbReference>
<evidence type="ECO:0000259" key="7">
    <source>
        <dbReference type="Pfam" id="PF10502"/>
    </source>
</evidence>
<dbReference type="AlphaFoldDB" id="A0A6J7KTU4"/>
<dbReference type="PANTHER" id="PTHR43390:SF1">
    <property type="entry name" value="CHLOROPLAST PROCESSING PEPTIDASE"/>
    <property type="match status" value="1"/>
</dbReference>
<protein>
    <recommendedName>
        <fullName evidence="3">signal peptidase I</fullName>
        <ecNumber evidence="3">3.4.21.89</ecNumber>
    </recommendedName>
</protein>
<organism evidence="8">
    <name type="scientific">freshwater metagenome</name>
    <dbReference type="NCBI Taxonomy" id="449393"/>
    <lineage>
        <taxon>unclassified sequences</taxon>
        <taxon>metagenomes</taxon>
        <taxon>ecological metagenomes</taxon>
    </lineage>
</organism>
<evidence type="ECO:0000256" key="2">
    <source>
        <dbReference type="ARBA" id="ARBA00009370"/>
    </source>
</evidence>
<feature type="region of interest" description="Disordered" evidence="5">
    <location>
        <begin position="1"/>
        <end position="21"/>
    </location>
</feature>
<dbReference type="PANTHER" id="PTHR43390">
    <property type="entry name" value="SIGNAL PEPTIDASE I"/>
    <property type="match status" value="1"/>
</dbReference>
<dbReference type="GO" id="GO:0016020">
    <property type="term" value="C:membrane"/>
    <property type="evidence" value="ECO:0007669"/>
    <property type="project" value="InterPro"/>
</dbReference>
<sequence length="264" mass="27239">MTAASDEGGGTASSRVASHRAQSERKGGLLREVGIIVGSALILSILVRTFLVQAFYVPSESMEDTLRVSDRIIASKITTSIAGVQRGDVVVFRDPGGWLPDPVPATGASGVIREALTFVGLLPSSSGQDLVKRVIGVAGDRIQCCDAKGRIVVNGVGLNESAYIKPGDTTDQVDFDVTVPPGAVFVMGDNRSNSRDSRYHLEDNSGGVPVGNVVGKVVVVVWPLISAGTLGTPTVFTNPALDARAGKPVPTLPPAGAGKAVPGE</sequence>
<dbReference type="CDD" id="cd06530">
    <property type="entry name" value="S26_SPase_I"/>
    <property type="match status" value="1"/>
</dbReference>
<feature type="transmembrane region" description="Helical" evidence="6">
    <location>
        <begin position="33"/>
        <end position="56"/>
    </location>
</feature>
<dbReference type="NCBIfam" id="TIGR02227">
    <property type="entry name" value="sigpep_I_bact"/>
    <property type="match status" value="1"/>
</dbReference>
<feature type="region of interest" description="Disordered" evidence="5">
    <location>
        <begin position="242"/>
        <end position="264"/>
    </location>
</feature>
<proteinExistence type="inferred from homology"/>
<keyword evidence="6" id="KW-0812">Transmembrane</keyword>
<evidence type="ECO:0000256" key="3">
    <source>
        <dbReference type="ARBA" id="ARBA00013208"/>
    </source>
</evidence>
<evidence type="ECO:0000256" key="5">
    <source>
        <dbReference type="SAM" id="MobiDB-lite"/>
    </source>
</evidence>
<dbReference type="InterPro" id="IPR019533">
    <property type="entry name" value="Peptidase_S26"/>
</dbReference>
<name>A0A6J7KTU4_9ZZZZ</name>
<dbReference type="PROSITE" id="PS00761">
    <property type="entry name" value="SPASE_I_3"/>
    <property type="match status" value="1"/>
</dbReference>
<comment type="catalytic activity">
    <reaction evidence="1">
        <text>Cleavage of hydrophobic, N-terminal signal or leader sequences from secreted and periplasmic proteins.</text>
        <dbReference type="EC" id="3.4.21.89"/>
    </reaction>
</comment>
<dbReference type="GO" id="GO:0009003">
    <property type="term" value="F:signal peptidase activity"/>
    <property type="evidence" value="ECO:0007669"/>
    <property type="project" value="UniProtKB-EC"/>
</dbReference>
<evidence type="ECO:0000313" key="8">
    <source>
        <dbReference type="EMBL" id="CAB4957104.1"/>
    </source>
</evidence>
<dbReference type="InterPro" id="IPR000223">
    <property type="entry name" value="Pept_S26A_signal_pept_1"/>
</dbReference>
<dbReference type="PRINTS" id="PR00727">
    <property type="entry name" value="LEADERPTASE"/>
</dbReference>
<keyword evidence="4" id="KW-0378">Hydrolase</keyword>
<keyword evidence="6" id="KW-1133">Transmembrane helix</keyword>
<reference evidence="8" key="1">
    <citation type="submission" date="2020-05" db="EMBL/GenBank/DDBJ databases">
        <authorList>
            <person name="Chiriac C."/>
            <person name="Salcher M."/>
            <person name="Ghai R."/>
            <person name="Kavagutti S V."/>
        </authorList>
    </citation>
    <scope>NUCLEOTIDE SEQUENCE</scope>
</reference>
<dbReference type="SUPFAM" id="SSF51306">
    <property type="entry name" value="LexA/Signal peptidase"/>
    <property type="match status" value="1"/>
</dbReference>
<dbReference type="EMBL" id="CAFBNF010000235">
    <property type="protein sequence ID" value="CAB4957104.1"/>
    <property type="molecule type" value="Genomic_DNA"/>
</dbReference>
<dbReference type="Gene3D" id="2.10.109.10">
    <property type="entry name" value="Umud Fragment, subunit A"/>
    <property type="match status" value="1"/>
</dbReference>
<feature type="domain" description="Peptidase S26" evidence="7">
    <location>
        <begin position="31"/>
        <end position="222"/>
    </location>
</feature>
<dbReference type="Pfam" id="PF10502">
    <property type="entry name" value="Peptidase_S26"/>
    <property type="match status" value="1"/>
</dbReference>
<evidence type="ECO:0000256" key="4">
    <source>
        <dbReference type="ARBA" id="ARBA00022801"/>
    </source>
</evidence>
<accession>A0A6J7KTU4</accession>